<dbReference type="RefSeq" id="WP_183227860.1">
    <property type="nucleotide sequence ID" value="NZ_BMPW01000041.1"/>
</dbReference>
<proteinExistence type="predicted"/>
<evidence type="ECO:0000313" key="1">
    <source>
        <dbReference type="EMBL" id="MBB3101443.1"/>
    </source>
</evidence>
<organism evidence="1 2">
    <name type="scientific">Actinoplanes campanulatus</name>
    <dbReference type="NCBI Taxonomy" id="113559"/>
    <lineage>
        <taxon>Bacteria</taxon>
        <taxon>Bacillati</taxon>
        <taxon>Actinomycetota</taxon>
        <taxon>Actinomycetes</taxon>
        <taxon>Micromonosporales</taxon>
        <taxon>Micromonosporaceae</taxon>
        <taxon>Actinoplanes</taxon>
    </lineage>
</organism>
<dbReference type="EMBL" id="JACHXF010000038">
    <property type="protein sequence ID" value="MBB3101443.1"/>
    <property type="molecule type" value="Genomic_DNA"/>
</dbReference>
<reference evidence="1 2" key="1">
    <citation type="submission" date="2020-08" db="EMBL/GenBank/DDBJ databases">
        <title>Genomic Encyclopedia of Type Strains, Phase III (KMG-III): the genomes of soil and plant-associated and newly described type strains.</title>
        <authorList>
            <person name="Whitman W."/>
        </authorList>
    </citation>
    <scope>NUCLEOTIDE SEQUENCE [LARGE SCALE GENOMIC DNA]</scope>
    <source>
        <strain evidence="1 2">CECT 3287</strain>
    </source>
</reference>
<keyword evidence="2" id="KW-1185">Reference proteome</keyword>
<protein>
    <submittedName>
        <fullName evidence="1">Uncharacterized protein</fullName>
    </submittedName>
</protein>
<gene>
    <name evidence="1" type="ORF">FHR83_009172</name>
</gene>
<dbReference type="Proteomes" id="UP000590749">
    <property type="component" value="Unassembled WGS sequence"/>
</dbReference>
<accession>A0A7W5AS82</accession>
<dbReference type="AlphaFoldDB" id="A0A7W5AS82"/>
<name>A0A7W5AS82_9ACTN</name>
<evidence type="ECO:0000313" key="2">
    <source>
        <dbReference type="Proteomes" id="UP000590749"/>
    </source>
</evidence>
<sequence>MKRHWSAAWEYDFAAHGVCDDETYSRLPRLPEHLFTGDFGWLTADAAGADAACYMQPGAVPRLAMREVEHRLAREGLYLPPSFVTFMTDTALQQRVPSRTDDVWRMSDPAPSPFEEDGRLLEFMHDSQGNWYTYLYLAADGSCPVLGSYGMATPERGEEPEELPRESPVEYLGITFWMAPDFEQFLYRYWVDSVIWLHLVHQKRPTSELPPRALEYLTLLQDPDRPPLDTWPAPMTWARNNPNQLRLW</sequence>
<comment type="caution">
    <text evidence="1">The sequence shown here is derived from an EMBL/GenBank/DDBJ whole genome shotgun (WGS) entry which is preliminary data.</text>
</comment>